<dbReference type="EMBL" id="CAICTM010000681">
    <property type="protein sequence ID" value="CAB9514902.1"/>
    <property type="molecule type" value="Genomic_DNA"/>
</dbReference>
<evidence type="ECO:0000256" key="2">
    <source>
        <dbReference type="ARBA" id="ARBA00022692"/>
    </source>
</evidence>
<feature type="compositionally biased region" description="Acidic residues" evidence="7">
    <location>
        <begin position="1707"/>
        <end position="1727"/>
    </location>
</feature>
<comment type="subcellular location">
    <subcellularLocation>
        <location evidence="1">Membrane</location>
    </subcellularLocation>
</comment>
<dbReference type="InterPro" id="IPR001054">
    <property type="entry name" value="A/G_cyclase"/>
</dbReference>
<dbReference type="Gene3D" id="1.10.1300.10">
    <property type="entry name" value="3'5'-cyclic nucleotide phosphodiesterase, catalytic domain"/>
    <property type="match status" value="1"/>
</dbReference>
<dbReference type="PROSITE" id="PS50125">
    <property type="entry name" value="GUANYLATE_CYCLASE_2"/>
    <property type="match status" value="1"/>
</dbReference>
<evidence type="ECO:0000256" key="6">
    <source>
        <dbReference type="ARBA" id="ARBA00023239"/>
    </source>
</evidence>
<reference evidence="11" key="1">
    <citation type="submission" date="2020-06" db="EMBL/GenBank/DDBJ databases">
        <authorList>
            <consortium name="Plant Systems Biology data submission"/>
        </authorList>
    </citation>
    <scope>NUCLEOTIDE SEQUENCE</scope>
    <source>
        <strain evidence="11">D6</strain>
    </source>
</reference>
<dbReference type="Pfam" id="PF00211">
    <property type="entry name" value="Guanylate_cyc"/>
    <property type="match status" value="1"/>
</dbReference>
<feature type="region of interest" description="Disordered" evidence="7">
    <location>
        <begin position="683"/>
        <end position="706"/>
    </location>
</feature>
<proteinExistence type="predicted"/>
<evidence type="ECO:0000259" key="9">
    <source>
        <dbReference type="PROSITE" id="PS50125"/>
    </source>
</evidence>
<feature type="region of interest" description="Disordered" evidence="7">
    <location>
        <begin position="1589"/>
        <end position="1758"/>
    </location>
</feature>
<feature type="transmembrane region" description="Helical" evidence="8">
    <location>
        <begin position="60"/>
        <end position="81"/>
    </location>
</feature>
<feature type="compositionally biased region" description="Acidic residues" evidence="7">
    <location>
        <begin position="1454"/>
        <end position="1463"/>
    </location>
</feature>
<keyword evidence="5 8" id="KW-0472">Membrane</keyword>
<evidence type="ECO:0000256" key="7">
    <source>
        <dbReference type="SAM" id="MobiDB-lite"/>
    </source>
</evidence>
<dbReference type="OrthoDB" id="195039at2759"/>
<dbReference type="GO" id="GO:0004383">
    <property type="term" value="F:guanylate cyclase activity"/>
    <property type="evidence" value="ECO:0007669"/>
    <property type="project" value="TreeGrafter"/>
</dbReference>
<dbReference type="PROSITE" id="PS51845">
    <property type="entry name" value="PDEASE_I_2"/>
    <property type="match status" value="1"/>
</dbReference>
<name>A0A9N8HJB4_9STRA</name>
<evidence type="ECO:0000259" key="10">
    <source>
        <dbReference type="PROSITE" id="PS51845"/>
    </source>
</evidence>
<dbReference type="GO" id="GO:0007168">
    <property type="term" value="P:receptor guanylyl cyclase signaling pathway"/>
    <property type="evidence" value="ECO:0007669"/>
    <property type="project" value="TreeGrafter"/>
</dbReference>
<dbReference type="GO" id="GO:0001653">
    <property type="term" value="F:peptide receptor activity"/>
    <property type="evidence" value="ECO:0007669"/>
    <property type="project" value="TreeGrafter"/>
</dbReference>
<keyword evidence="12" id="KW-1185">Reference proteome</keyword>
<dbReference type="GO" id="GO:0000166">
    <property type="term" value="F:nucleotide binding"/>
    <property type="evidence" value="ECO:0007669"/>
    <property type="project" value="UniProtKB-KW"/>
</dbReference>
<comment type="caution">
    <text evidence="11">The sequence shown here is derived from an EMBL/GenBank/DDBJ whole genome shotgun (WGS) entry which is preliminary data.</text>
</comment>
<feature type="compositionally biased region" description="Basic residues" evidence="7">
    <location>
        <begin position="29"/>
        <end position="41"/>
    </location>
</feature>
<evidence type="ECO:0000256" key="5">
    <source>
        <dbReference type="ARBA" id="ARBA00023136"/>
    </source>
</evidence>
<feature type="region of interest" description="Disordered" evidence="7">
    <location>
        <begin position="640"/>
        <end position="667"/>
    </location>
</feature>
<dbReference type="GO" id="GO:0004114">
    <property type="term" value="F:3',5'-cyclic-nucleotide phosphodiesterase activity"/>
    <property type="evidence" value="ECO:0007669"/>
    <property type="project" value="InterPro"/>
</dbReference>
<feature type="compositionally biased region" description="Low complexity" evidence="7">
    <location>
        <begin position="227"/>
        <end position="241"/>
    </location>
</feature>
<dbReference type="GO" id="GO:0005886">
    <property type="term" value="C:plasma membrane"/>
    <property type="evidence" value="ECO:0007669"/>
    <property type="project" value="TreeGrafter"/>
</dbReference>
<feature type="compositionally biased region" description="Low complexity" evidence="7">
    <location>
        <begin position="647"/>
        <end position="663"/>
    </location>
</feature>
<dbReference type="GO" id="GO:0004016">
    <property type="term" value="F:adenylate cyclase activity"/>
    <property type="evidence" value="ECO:0007669"/>
    <property type="project" value="TreeGrafter"/>
</dbReference>
<feature type="domain" description="PDEase" evidence="10">
    <location>
        <begin position="1013"/>
        <end position="1338"/>
    </location>
</feature>
<keyword evidence="3" id="KW-0547">Nucleotide-binding</keyword>
<evidence type="ECO:0000256" key="4">
    <source>
        <dbReference type="ARBA" id="ARBA00022989"/>
    </source>
</evidence>
<dbReference type="Pfam" id="PF00233">
    <property type="entry name" value="PDEase_I"/>
    <property type="match status" value="1"/>
</dbReference>
<keyword evidence="6" id="KW-0456">Lyase</keyword>
<evidence type="ECO:0000256" key="8">
    <source>
        <dbReference type="SAM" id="Phobius"/>
    </source>
</evidence>
<organism evidence="11 12">
    <name type="scientific">Seminavis robusta</name>
    <dbReference type="NCBI Taxonomy" id="568900"/>
    <lineage>
        <taxon>Eukaryota</taxon>
        <taxon>Sar</taxon>
        <taxon>Stramenopiles</taxon>
        <taxon>Ochrophyta</taxon>
        <taxon>Bacillariophyta</taxon>
        <taxon>Bacillariophyceae</taxon>
        <taxon>Bacillariophycidae</taxon>
        <taxon>Naviculales</taxon>
        <taxon>Naviculaceae</taxon>
        <taxon>Seminavis</taxon>
    </lineage>
</organism>
<sequence>MDDSSMQERFRDSDLTMRQSNATAILGGSKKKKKSNKKKKQSGGPLVAQEETTKINRMRLLLLSVLLVAAVTVASVIAVFLQQEEQDKFETAFLTHASKIMDSLQINIQTQLATLETFAITLTSFAEATNATWPFVTLPDYERRTHSILGQAKSLSLIVLPLVTNTTRQTWEQYSVEHFGEWAQESRDFQVQGGYDHYNNNHHNNNHNNPFRARHAFLRNHTHTSDTESTSSSSTSESSSTTTLTTATATLDYSAGISHVIHTRNALGVRIAAPSTDEFYFPIWQNAPFANQQVENNNLFTLDRYQAGLQVVLQEGKASMGTTANQYDPPDPRTEPFLVTVASLIELWGLQESNTKDDSKDPFGFLFYPIRDNNNNNIVGAMIMYLHWRSLFLDILPPQAAGIDVVFESVCHTTTNDPQEQELERDIFTYRIHGVHAEFVASGDWHDARYDDLEQSISVVDAFNQNRMINDSTSSRYYDGVPLSDKNCDYILRVYPTDMLRSDYTNNATIYYPLVVVGVFLFAAMVFGLYDITVELRQRKVMRTALKTNAIVTSLFPEAIANRMIEEEDVSAMMAEQQSGVPSSFINTTQSMFAVDNVSSHSSVTTNTSTPGNNRRATVVSNANNLLKKTRDSLFSHTLHNRRSHGDNTNNDNNSVAGNSSVGSRRRGSMNAFVSNRQMLSTLLTDGSNRSSNKADDESIKTEKSQPCMAELWPATTVMVADIVGFTSWSSARDPGQVFYLLQTVYQSFDKQAKKKKVFKVETNADSYVAVTGLPQKQDDHAYRMARFAVDCLKEMNELTIELEAELGPDTEELKLRIGLNSGPVTAGVLKGDRARFQLFGDTVNFARCLEGTSKPNRIHLSKTTAQLLEAAGHGDLVVPREGQVHIKGKGVVETCYIRTSHSKNRNKSIHIPSQLMAGVSNEVDQKIDRLIQWNVKILKAHLQKVVARRIAVKGSTSGQEKAPIFDRGGKTCLEEIEDIIAMPPFDPTIQGKEMDPRSVNLGPKAIFQLNVFVQGIAARYHENPFHNFFHASNVTMSVSKMLTRVVSPDLEDEGVPSATNVAQTAHHFSHGITSDPLTHFAVVLSALIHDVDHRGISNAQLAKEDPSMAERYKDKSIAEQNSVDIAWDLLMSPGMSDLRACIYSDSDELHRFRQMLIKTVLATDIFDKELNDLRKKRWAMAFDKSKDVDPALAEQEANVKATIVIEHLIQASDVSHTMQHWHIYRKWNARLFAELYEAYLAGRMGKDPSTFWYNGEIGFFDNYIIPLAKKLKVRSAICIIYLVFVLPRDLHDLTVRRFRGIQSTMTQECQVFGVSSAEFLSYAIANRDEWVRKGEEIVEDMVKQYRDPSMVEEMEDEIDESYVDDDEEDDLLEEVEENKAVDKDAAPKKPALQGILKFANKELQRQEDDKNILDTTKNQEAPPLTTAPENVEQMEEKKTDAVGQTDTTGKADDDGDDDDDDVGPSALDDSTESSNASSPALQGVNNLLSKLPQGKEENTTHTTRQKGPDHKALLTKDIGDDDSIDTSSHSSRSRHDEDNTPSTRRLSNWLASWEDQGPLGALHVEDEEASFELSLDKHTDNHEVAPVTIDEAKEGSSGTNEATPALKGLNVLANGRPTHIDNDENDDHIDNVSTMSADDVGSAKPIEYGNINTSSHSSRSGHEVEQAAPIPARLPEGSNGLAEDEGPLSVSDAEDDVDDSSGSSNDGEDDMFAGSLDDTDDIDDSIDSSVDSDLLGTKPSKTKPASQGGDRPIDADMAVKDAVAKYKPPLEPQQSDCTRESTEDEAFAADISWRSLDEVQVESDGKKPEEALGLLEEGISELQSELDALDEAHMGRPMFLLP</sequence>
<dbReference type="InterPro" id="IPR029787">
    <property type="entry name" value="Nucleotide_cyclase"/>
</dbReference>
<dbReference type="Proteomes" id="UP001153069">
    <property type="component" value="Unassembled WGS sequence"/>
</dbReference>
<dbReference type="PANTHER" id="PTHR11920:SF335">
    <property type="entry name" value="GUANYLATE CYCLASE"/>
    <property type="match status" value="1"/>
</dbReference>
<feature type="transmembrane region" description="Helical" evidence="8">
    <location>
        <begin position="510"/>
        <end position="530"/>
    </location>
</feature>
<feature type="compositionally biased region" description="Basic and acidic residues" evidence="7">
    <location>
        <begin position="1"/>
        <end position="15"/>
    </location>
</feature>
<dbReference type="SUPFAM" id="SSF55073">
    <property type="entry name" value="Nucleotide cyclase"/>
    <property type="match status" value="1"/>
</dbReference>
<keyword evidence="2 8" id="KW-0812">Transmembrane</keyword>
<keyword evidence="11" id="KW-0675">Receptor</keyword>
<dbReference type="PANTHER" id="PTHR11920">
    <property type="entry name" value="GUANYLYL CYCLASE"/>
    <property type="match status" value="1"/>
</dbReference>
<feature type="compositionally biased region" description="Polar residues" evidence="7">
    <location>
        <begin position="1473"/>
        <end position="1489"/>
    </location>
</feature>
<feature type="compositionally biased region" description="Acidic residues" evidence="7">
    <location>
        <begin position="1683"/>
        <end position="1700"/>
    </location>
</feature>
<feature type="region of interest" description="Disordered" evidence="7">
    <location>
        <begin position="1"/>
        <end position="48"/>
    </location>
</feature>
<feature type="region of interest" description="Disordered" evidence="7">
    <location>
        <begin position="1407"/>
        <end position="1546"/>
    </location>
</feature>
<evidence type="ECO:0000256" key="1">
    <source>
        <dbReference type="ARBA" id="ARBA00004370"/>
    </source>
</evidence>
<evidence type="ECO:0000313" key="11">
    <source>
        <dbReference type="EMBL" id="CAB9514902.1"/>
    </source>
</evidence>
<dbReference type="GO" id="GO:0035556">
    <property type="term" value="P:intracellular signal transduction"/>
    <property type="evidence" value="ECO:0007669"/>
    <property type="project" value="InterPro"/>
</dbReference>
<dbReference type="SMART" id="SM00471">
    <property type="entry name" value="HDc"/>
    <property type="match status" value="1"/>
</dbReference>
<dbReference type="SMART" id="SM00044">
    <property type="entry name" value="CYCc"/>
    <property type="match status" value="1"/>
</dbReference>
<dbReference type="Gene3D" id="3.30.70.1230">
    <property type="entry name" value="Nucleotide cyclase"/>
    <property type="match status" value="1"/>
</dbReference>
<accession>A0A9N8HJB4</accession>
<evidence type="ECO:0000313" key="12">
    <source>
        <dbReference type="Proteomes" id="UP001153069"/>
    </source>
</evidence>
<feature type="compositionally biased region" description="Polar residues" evidence="7">
    <location>
        <begin position="683"/>
        <end position="692"/>
    </location>
</feature>
<feature type="region of interest" description="Disordered" evidence="7">
    <location>
        <begin position="222"/>
        <end position="241"/>
    </location>
</feature>
<gene>
    <name evidence="11" type="ORF">SEMRO_682_G186500.1</name>
</gene>
<protein>
    <submittedName>
        <fullName evidence="11">Receptor-type guanylate cyclase gcy</fullName>
    </submittedName>
</protein>
<dbReference type="InterPro" id="IPR002073">
    <property type="entry name" value="PDEase_catalytic_dom"/>
</dbReference>
<feature type="compositionally biased region" description="Basic and acidic residues" evidence="7">
    <location>
        <begin position="693"/>
        <end position="704"/>
    </location>
</feature>
<dbReference type="InterPro" id="IPR036971">
    <property type="entry name" value="PDEase_catalytic_dom_sf"/>
</dbReference>
<keyword evidence="4 8" id="KW-1133">Transmembrane helix</keyword>
<feature type="domain" description="Guanylate cyclase" evidence="9">
    <location>
        <begin position="717"/>
        <end position="851"/>
    </location>
</feature>
<feature type="region of interest" description="Disordered" evidence="7">
    <location>
        <begin position="1766"/>
        <end position="1785"/>
    </location>
</feature>
<dbReference type="InterPro" id="IPR050401">
    <property type="entry name" value="Cyclic_nucleotide_synthase"/>
</dbReference>
<feature type="compositionally biased region" description="Basic and acidic residues" evidence="7">
    <location>
        <begin position="1507"/>
        <end position="1519"/>
    </location>
</feature>
<dbReference type="CDD" id="cd07302">
    <property type="entry name" value="CHD"/>
    <property type="match status" value="1"/>
</dbReference>
<dbReference type="InterPro" id="IPR003607">
    <property type="entry name" value="HD/PDEase_dom"/>
</dbReference>
<dbReference type="SUPFAM" id="SSF109604">
    <property type="entry name" value="HD-domain/PDEase-like"/>
    <property type="match status" value="1"/>
</dbReference>
<evidence type="ECO:0000256" key="3">
    <source>
        <dbReference type="ARBA" id="ARBA00022741"/>
    </source>
</evidence>